<protein>
    <recommendedName>
        <fullName evidence="2">BioF2-like acetyltransferase domain-containing protein</fullName>
    </recommendedName>
</protein>
<dbReference type="RefSeq" id="WP_184869696.1">
    <property type="nucleotide sequence ID" value="NZ_BAAAWY010000071.1"/>
</dbReference>
<sequence length="277" mass="29155">MKRRAVVKAGLAAGFALLSTAQTAFAASGSDLADRANAGWFRATAELISVQPQAVVKSSGGSALMVSGFAQARANGVFAVSSHPDRDRMAKFAAEMPSFHRPWVIRVRGTVSADDVAARHGLNTVDHRDLTALPASDYRPLIGSPAGVIIRRVDGSAAATFLDIAVAATGVPTDSVRNQFIPEVFDSPTASPYLVYVDGKQVASALGVRSGDTVLPVYLFTRPEYAGHGYDVLATSAALRDAFTHGADLAVAPADPSTRPILDALHFRTVDTWTTFS</sequence>
<dbReference type="Pfam" id="PF13480">
    <property type="entry name" value="Acetyltransf_6"/>
    <property type="match status" value="1"/>
</dbReference>
<feature type="domain" description="BioF2-like acetyltransferase" evidence="2">
    <location>
        <begin position="168"/>
        <end position="247"/>
    </location>
</feature>
<organism evidence="3 4">
    <name type="scientific">Kutzneria kofuensis</name>
    <dbReference type="NCBI Taxonomy" id="103725"/>
    <lineage>
        <taxon>Bacteria</taxon>
        <taxon>Bacillati</taxon>
        <taxon>Actinomycetota</taxon>
        <taxon>Actinomycetes</taxon>
        <taxon>Pseudonocardiales</taxon>
        <taxon>Pseudonocardiaceae</taxon>
        <taxon>Kutzneria</taxon>
    </lineage>
</organism>
<dbReference type="AlphaFoldDB" id="A0A7W9NLY6"/>
<evidence type="ECO:0000313" key="4">
    <source>
        <dbReference type="Proteomes" id="UP000585638"/>
    </source>
</evidence>
<gene>
    <name evidence="3" type="ORF">BJ998_008508</name>
</gene>
<dbReference type="SUPFAM" id="SSF55729">
    <property type="entry name" value="Acyl-CoA N-acyltransferases (Nat)"/>
    <property type="match status" value="1"/>
</dbReference>
<dbReference type="EMBL" id="JACHIR010000002">
    <property type="protein sequence ID" value="MBB5897249.1"/>
    <property type="molecule type" value="Genomic_DNA"/>
</dbReference>
<evidence type="ECO:0000259" key="2">
    <source>
        <dbReference type="Pfam" id="PF13480"/>
    </source>
</evidence>
<dbReference type="Proteomes" id="UP000585638">
    <property type="component" value="Unassembled WGS sequence"/>
</dbReference>
<dbReference type="Gene3D" id="3.40.630.30">
    <property type="match status" value="1"/>
</dbReference>
<keyword evidence="1" id="KW-0732">Signal</keyword>
<dbReference type="InterPro" id="IPR038740">
    <property type="entry name" value="BioF2-like_GNAT_dom"/>
</dbReference>
<accession>A0A7W9NLY6</accession>
<reference evidence="3 4" key="1">
    <citation type="submission" date="2020-08" db="EMBL/GenBank/DDBJ databases">
        <title>Sequencing the genomes of 1000 actinobacteria strains.</title>
        <authorList>
            <person name="Klenk H.-P."/>
        </authorList>
    </citation>
    <scope>NUCLEOTIDE SEQUENCE [LARGE SCALE GENOMIC DNA]</scope>
    <source>
        <strain evidence="3 4">DSM 43851</strain>
    </source>
</reference>
<proteinExistence type="predicted"/>
<evidence type="ECO:0000256" key="1">
    <source>
        <dbReference type="SAM" id="SignalP"/>
    </source>
</evidence>
<feature type="signal peptide" evidence="1">
    <location>
        <begin position="1"/>
        <end position="26"/>
    </location>
</feature>
<evidence type="ECO:0000313" key="3">
    <source>
        <dbReference type="EMBL" id="MBB5897249.1"/>
    </source>
</evidence>
<name>A0A7W9NLY6_9PSEU</name>
<keyword evidence="4" id="KW-1185">Reference proteome</keyword>
<comment type="caution">
    <text evidence="3">The sequence shown here is derived from an EMBL/GenBank/DDBJ whole genome shotgun (WGS) entry which is preliminary data.</text>
</comment>
<feature type="chain" id="PRO_5031240593" description="BioF2-like acetyltransferase domain-containing protein" evidence="1">
    <location>
        <begin position="27"/>
        <end position="277"/>
    </location>
</feature>
<dbReference type="InterPro" id="IPR016181">
    <property type="entry name" value="Acyl_CoA_acyltransferase"/>
</dbReference>